<comment type="caution">
    <text evidence="2">The sequence shown here is derived from an EMBL/GenBank/DDBJ whole genome shotgun (WGS) entry which is preliminary data.</text>
</comment>
<dbReference type="PROSITE" id="PS50995">
    <property type="entry name" value="HTH_MARR_2"/>
    <property type="match status" value="1"/>
</dbReference>
<dbReference type="InterPro" id="IPR036388">
    <property type="entry name" value="WH-like_DNA-bd_sf"/>
</dbReference>
<sequence>MTAISLTDQLYAGIQLTRPLLRNITARVEYDLAGTGITVGQRAILEALLSMGEASAPQITAHLDVSRQFVGREIKALHEDGKLERVENPRHRASKRYRLSQEARAIITAIRSREACEIAAFSKRFSAEEIQGFYKILSTLNREFSQIQIRQNNENI</sequence>
<reference evidence="2 3" key="1">
    <citation type="submission" date="2018-04" db="EMBL/GenBank/DDBJ databases">
        <title>Genomic Encyclopedia of Archaeal and Bacterial Type Strains, Phase II (KMG-II): from individual species to whole genera.</title>
        <authorList>
            <person name="Goeker M."/>
        </authorList>
    </citation>
    <scope>NUCLEOTIDE SEQUENCE [LARGE SCALE GENOMIC DNA]</scope>
    <source>
        <strain evidence="2 3">DSM 100434</strain>
    </source>
</reference>
<gene>
    <name evidence="2" type="ORF">C8N42_1124</name>
</gene>
<keyword evidence="3" id="KW-1185">Reference proteome</keyword>
<dbReference type="InterPro" id="IPR000835">
    <property type="entry name" value="HTH_MarR-typ"/>
</dbReference>
<accession>A0A2T5HCE7</accession>
<dbReference type="Proteomes" id="UP000244077">
    <property type="component" value="Unassembled WGS sequence"/>
</dbReference>
<dbReference type="EMBL" id="QAOH01000012">
    <property type="protein sequence ID" value="PTQ69237.1"/>
    <property type="molecule type" value="Genomic_DNA"/>
</dbReference>
<organism evidence="2 3">
    <name type="scientific">Celeribacter persicus</name>
    <dbReference type="NCBI Taxonomy" id="1651082"/>
    <lineage>
        <taxon>Bacteria</taxon>
        <taxon>Pseudomonadati</taxon>
        <taxon>Pseudomonadota</taxon>
        <taxon>Alphaproteobacteria</taxon>
        <taxon>Rhodobacterales</taxon>
        <taxon>Roseobacteraceae</taxon>
        <taxon>Celeribacter</taxon>
    </lineage>
</organism>
<dbReference type="OrthoDB" id="7349077at2"/>
<evidence type="ECO:0000259" key="1">
    <source>
        <dbReference type="PROSITE" id="PS50995"/>
    </source>
</evidence>
<dbReference type="AlphaFoldDB" id="A0A2T5HCE7"/>
<dbReference type="SMART" id="SM00347">
    <property type="entry name" value="HTH_MARR"/>
    <property type="match status" value="1"/>
</dbReference>
<feature type="domain" description="HTH marR-type" evidence="1">
    <location>
        <begin position="7"/>
        <end position="142"/>
    </location>
</feature>
<name>A0A2T5HCE7_9RHOB</name>
<dbReference type="InterPro" id="IPR036390">
    <property type="entry name" value="WH_DNA-bd_sf"/>
</dbReference>
<dbReference type="Pfam" id="PF12802">
    <property type="entry name" value="MarR_2"/>
    <property type="match status" value="1"/>
</dbReference>
<evidence type="ECO:0000313" key="3">
    <source>
        <dbReference type="Proteomes" id="UP000244077"/>
    </source>
</evidence>
<dbReference type="RefSeq" id="WP_107817274.1">
    <property type="nucleotide sequence ID" value="NZ_QAOH01000012.1"/>
</dbReference>
<protein>
    <submittedName>
        <fullName evidence="2">MarR family protein</fullName>
    </submittedName>
</protein>
<dbReference type="Gene3D" id="1.10.10.10">
    <property type="entry name" value="Winged helix-like DNA-binding domain superfamily/Winged helix DNA-binding domain"/>
    <property type="match status" value="1"/>
</dbReference>
<proteinExistence type="predicted"/>
<dbReference type="SUPFAM" id="SSF46785">
    <property type="entry name" value="Winged helix' DNA-binding domain"/>
    <property type="match status" value="1"/>
</dbReference>
<dbReference type="GO" id="GO:0003700">
    <property type="term" value="F:DNA-binding transcription factor activity"/>
    <property type="evidence" value="ECO:0007669"/>
    <property type="project" value="InterPro"/>
</dbReference>
<evidence type="ECO:0000313" key="2">
    <source>
        <dbReference type="EMBL" id="PTQ69237.1"/>
    </source>
</evidence>